<dbReference type="InterPro" id="IPR002328">
    <property type="entry name" value="ADH_Zn_CS"/>
</dbReference>
<dbReference type="InterPro" id="IPR013154">
    <property type="entry name" value="ADH-like_N"/>
</dbReference>
<evidence type="ECO:0000256" key="2">
    <source>
        <dbReference type="ARBA" id="ARBA00022723"/>
    </source>
</evidence>
<evidence type="ECO:0000256" key="1">
    <source>
        <dbReference type="ARBA" id="ARBA00001947"/>
    </source>
</evidence>
<keyword evidence="4" id="KW-0560">Oxidoreductase</keyword>
<feature type="domain" description="Alcohol dehydrogenase-like N-terminal" evidence="8">
    <location>
        <begin position="25"/>
        <end position="153"/>
    </location>
</feature>
<dbReference type="PROSITE" id="PS00059">
    <property type="entry name" value="ADH_ZINC"/>
    <property type="match status" value="1"/>
</dbReference>
<evidence type="ECO:0000256" key="4">
    <source>
        <dbReference type="ARBA" id="ARBA00023002"/>
    </source>
</evidence>
<keyword evidence="3 5" id="KW-0862">Zinc</keyword>
<dbReference type="Gene3D" id="3.40.50.720">
    <property type="entry name" value="NAD(P)-binding Rossmann-like Domain"/>
    <property type="match status" value="1"/>
</dbReference>
<dbReference type="RefSeq" id="WP_139081692.1">
    <property type="nucleotide sequence ID" value="NZ_VDFV01000012.1"/>
</dbReference>
<comment type="similarity">
    <text evidence="5">Belongs to the zinc-containing alcohol dehydrogenase family.</text>
</comment>
<evidence type="ECO:0000313" key="9">
    <source>
        <dbReference type="EMBL" id="TNC71656.1"/>
    </source>
</evidence>
<comment type="cofactor">
    <cofactor evidence="1 5">
        <name>Zn(2+)</name>
        <dbReference type="ChEBI" id="CHEBI:29105"/>
    </cofactor>
</comment>
<protein>
    <submittedName>
        <fullName evidence="9">Glutathione-dependent formaldehyde dehydrogenase</fullName>
    </submittedName>
</protein>
<dbReference type="PANTHER" id="PTHR42813">
    <property type="entry name" value="ZINC-TYPE ALCOHOL DEHYDROGENASE-LIKE"/>
    <property type="match status" value="1"/>
</dbReference>
<dbReference type="EMBL" id="VDFV01000012">
    <property type="protein sequence ID" value="TNC71656.1"/>
    <property type="molecule type" value="Genomic_DNA"/>
</dbReference>
<dbReference type="OrthoDB" id="9809185at2"/>
<accession>A0A5C4NEY4</accession>
<dbReference type="Proteomes" id="UP000305709">
    <property type="component" value="Unassembled WGS sequence"/>
</dbReference>
<name>A0A5C4NEY4_9RHOB</name>
<dbReference type="InterPro" id="IPR011032">
    <property type="entry name" value="GroES-like_sf"/>
</dbReference>
<dbReference type="Pfam" id="PF08240">
    <property type="entry name" value="ADH_N"/>
    <property type="match status" value="1"/>
</dbReference>
<dbReference type="GO" id="GO:0016491">
    <property type="term" value="F:oxidoreductase activity"/>
    <property type="evidence" value="ECO:0007669"/>
    <property type="project" value="UniProtKB-KW"/>
</dbReference>
<evidence type="ECO:0000256" key="3">
    <source>
        <dbReference type="ARBA" id="ARBA00022833"/>
    </source>
</evidence>
<dbReference type="Gene3D" id="3.90.180.10">
    <property type="entry name" value="Medium-chain alcohol dehydrogenases, catalytic domain"/>
    <property type="match status" value="1"/>
</dbReference>
<feature type="region of interest" description="Disordered" evidence="6">
    <location>
        <begin position="403"/>
        <end position="428"/>
    </location>
</feature>
<comment type="caution">
    <text evidence="9">The sequence shown here is derived from an EMBL/GenBank/DDBJ whole genome shotgun (WGS) entry which is preliminary data.</text>
</comment>
<dbReference type="AlphaFoldDB" id="A0A5C4NEY4"/>
<dbReference type="PANTHER" id="PTHR42813:SF2">
    <property type="entry name" value="DEHYDROGENASE, ZINC-CONTAINING, PUTATIVE (AFU_ORTHOLOGUE AFUA_2G02810)-RELATED"/>
    <property type="match status" value="1"/>
</dbReference>
<keyword evidence="2 5" id="KW-0479">Metal-binding</keyword>
<evidence type="ECO:0000256" key="6">
    <source>
        <dbReference type="SAM" id="MobiDB-lite"/>
    </source>
</evidence>
<dbReference type="Pfam" id="PF00107">
    <property type="entry name" value="ADH_zinc_N"/>
    <property type="match status" value="1"/>
</dbReference>
<reference evidence="9 10" key="1">
    <citation type="submission" date="2019-06" db="EMBL/GenBank/DDBJ databases">
        <authorList>
            <person name="Jiang L."/>
        </authorList>
    </citation>
    <scope>NUCLEOTIDE SEQUENCE [LARGE SCALE GENOMIC DNA]</scope>
    <source>
        <strain evidence="9 10">YIM 48858</strain>
    </source>
</reference>
<dbReference type="SUPFAM" id="SSF50129">
    <property type="entry name" value="GroES-like"/>
    <property type="match status" value="1"/>
</dbReference>
<feature type="domain" description="Alcohol dehydrogenase-like C-terminal" evidence="7">
    <location>
        <begin position="197"/>
        <end position="264"/>
    </location>
</feature>
<evidence type="ECO:0000259" key="7">
    <source>
        <dbReference type="Pfam" id="PF00107"/>
    </source>
</evidence>
<dbReference type="SUPFAM" id="SSF51735">
    <property type="entry name" value="NAD(P)-binding Rossmann-fold domains"/>
    <property type="match status" value="1"/>
</dbReference>
<proteinExistence type="inferred from homology"/>
<evidence type="ECO:0000259" key="8">
    <source>
        <dbReference type="Pfam" id="PF08240"/>
    </source>
</evidence>
<dbReference type="InterPro" id="IPR013149">
    <property type="entry name" value="ADH-like_C"/>
</dbReference>
<gene>
    <name evidence="9" type="ORF">FHG71_10815</name>
</gene>
<dbReference type="CDD" id="cd08283">
    <property type="entry name" value="FDH_like_1"/>
    <property type="match status" value="1"/>
</dbReference>
<evidence type="ECO:0000313" key="10">
    <source>
        <dbReference type="Proteomes" id="UP000305709"/>
    </source>
</evidence>
<organism evidence="9 10">
    <name type="scientific">Rubellimicrobium roseum</name>
    <dbReference type="NCBI Taxonomy" id="687525"/>
    <lineage>
        <taxon>Bacteria</taxon>
        <taxon>Pseudomonadati</taxon>
        <taxon>Pseudomonadota</taxon>
        <taxon>Alphaproteobacteria</taxon>
        <taxon>Rhodobacterales</taxon>
        <taxon>Roseobacteraceae</taxon>
        <taxon>Rubellimicrobium</taxon>
    </lineage>
</organism>
<evidence type="ECO:0000256" key="5">
    <source>
        <dbReference type="RuleBase" id="RU361277"/>
    </source>
</evidence>
<keyword evidence="10" id="KW-1185">Reference proteome</keyword>
<dbReference type="GO" id="GO:0008270">
    <property type="term" value="F:zinc ion binding"/>
    <property type="evidence" value="ECO:0007669"/>
    <property type="project" value="InterPro"/>
</dbReference>
<sequence length="428" mass="46349">MRALTYHGKHDVRVDTHPDPQIVNPRDAIIEVTSTAICGSDLHLYDGVIPGVLKGDILGHEFMGRVVEVGSASTLKVGQRVTVPFTISCGACFHCRNQEFSHCDNSNPVEKQDVSESLYGHPMSGLFGYSHMTGGYPGGQAEYVRVPFSDVGPLVVPDHLEDEKVLFLTDILSTGWMAADQATVEPGDTIVVWGAGPVGLFAAQSARVMGAEQVIVIDHYPHRLELARSLGCKVIDYHQTVVLEALMEMTGGQGPDAVIDAVGMESHGFENFNPVDTLKQKVGIGADRIGALRQAILAVRKGGRVSVPGVYGGMADKFPTGALMEKGLTLRTGQTHVQRYHQELLRRIEEGEIDTTFLISHITSLEDAPQGYKNFAFRQNEFTKVVLKPAWAKGREEAGRANMAHWTGPSTPGSKPATAPSRDVLTDA</sequence>
<dbReference type="InterPro" id="IPR036291">
    <property type="entry name" value="NAD(P)-bd_dom_sf"/>
</dbReference>